<dbReference type="SUPFAM" id="SSF50630">
    <property type="entry name" value="Acid proteases"/>
    <property type="match status" value="1"/>
</dbReference>
<keyword evidence="2" id="KW-0378">Hydrolase</keyword>
<name>A0ABW4YDV4_9GAMM</name>
<evidence type="ECO:0000313" key="3">
    <source>
        <dbReference type="Proteomes" id="UP001597337"/>
    </source>
</evidence>
<dbReference type="Proteomes" id="UP001597337">
    <property type="component" value="Unassembled WGS sequence"/>
</dbReference>
<dbReference type="NCBIfam" id="TIGR02281">
    <property type="entry name" value="clan_AA_DTGA"/>
    <property type="match status" value="1"/>
</dbReference>
<dbReference type="EMBL" id="JBHUHX010000059">
    <property type="protein sequence ID" value="MFD2113840.1"/>
    <property type="molecule type" value="Genomic_DNA"/>
</dbReference>
<dbReference type="InterPro" id="IPR021109">
    <property type="entry name" value="Peptidase_aspartic_dom_sf"/>
</dbReference>
<keyword evidence="1" id="KW-0472">Membrane</keyword>
<dbReference type="GO" id="GO:0008233">
    <property type="term" value="F:peptidase activity"/>
    <property type="evidence" value="ECO:0007669"/>
    <property type="project" value="UniProtKB-KW"/>
</dbReference>
<keyword evidence="1" id="KW-1133">Transmembrane helix</keyword>
<dbReference type="Pfam" id="PF13975">
    <property type="entry name" value="gag-asp_proteas"/>
    <property type="match status" value="1"/>
</dbReference>
<dbReference type="RefSeq" id="WP_386028674.1">
    <property type="nucleotide sequence ID" value="NZ_JBHUHX010000059.1"/>
</dbReference>
<dbReference type="CDD" id="cd05483">
    <property type="entry name" value="retropepsin_like_bacteria"/>
    <property type="match status" value="1"/>
</dbReference>
<dbReference type="Gene3D" id="2.40.70.10">
    <property type="entry name" value="Acid Proteases"/>
    <property type="match status" value="1"/>
</dbReference>
<evidence type="ECO:0000313" key="2">
    <source>
        <dbReference type="EMBL" id="MFD2113840.1"/>
    </source>
</evidence>
<keyword evidence="1" id="KW-0812">Transmembrane</keyword>
<keyword evidence="3" id="KW-1185">Reference proteome</keyword>
<sequence length="180" mass="19527">MKGRGSRGSDPNVRIGRLMLLGAWVVGLGLLFGFFEGVIDRQENPNPDPIATQGPGGTRQVVLRRNRSGHYVATGTINGRPVRFLVDTGATQVALPIDLARQLDLTLRPGGNSMTANGVVRTWSARLDRVEIGGLVERDVRASVLPNMPGDSVLLGMSYLKHLELVQRGDTLTLRRHSTP</sequence>
<proteinExistence type="predicted"/>
<organism evidence="2 3">
    <name type="scientific">Thiorhodococcus fuscus</name>
    <dbReference type="NCBI Taxonomy" id="527200"/>
    <lineage>
        <taxon>Bacteria</taxon>
        <taxon>Pseudomonadati</taxon>
        <taxon>Pseudomonadota</taxon>
        <taxon>Gammaproteobacteria</taxon>
        <taxon>Chromatiales</taxon>
        <taxon>Chromatiaceae</taxon>
        <taxon>Thiorhodococcus</taxon>
    </lineage>
</organism>
<feature type="transmembrane region" description="Helical" evidence="1">
    <location>
        <begin position="20"/>
        <end position="39"/>
    </location>
</feature>
<dbReference type="GO" id="GO:0006508">
    <property type="term" value="P:proteolysis"/>
    <property type="evidence" value="ECO:0007669"/>
    <property type="project" value="UniProtKB-KW"/>
</dbReference>
<gene>
    <name evidence="2" type="ORF">ACFSJC_18490</name>
</gene>
<accession>A0ABW4YDV4</accession>
<dbReference type="InterPro" id="IPR034122">
    <property type="entry name" value="Retropepsin-like_bacterial"/>
</dbReference>
<keyword evidence="2" id="KW-0645">Protease</keyword>
<comment type="caution">
    <text evidence="2">The sequence shown here is derived from an EMBL/GenBank/DDBJ whole genome shotgun (WGS) entry which is preliminary data.</text>
</comment>
<reference evidence="3" key="1">
    <citation type="journal article" date="2019" name="Int. J. Syst. Evol. Microbiol.">
        <title>The Global Catalogue of Microorganisms (GCM) 10K type strain sequencing project: providing services to taxonomists for standard genome sequencing and annotation.</title>
        <authorList>
            <consortium name="The Broad Institute Genomics Platform"/>
            <consortium name="The Broad Institute Genome Sequencing Center for Infectious Disease"/>
            <person name="Wu L."/>
            <person name="Ma J."/>
        </authorList>
    </citation>
    <scope>NUCLEOTIDE SEQUENCE [LARGE SCALE GENOMIC DNA]</scope>
    <source>
        <strain evidence="3">KACC 12597</strain>
    </source>
</reference>
<dbReference type="InterPro" id="IPR011969">
    <property type="entry name" value="Clan_AA_Asp_peptidase_C"/>
</dbReference>
<protein>
    <submittedName>
        <fullName evidence="2">TIGR02281 family clan AA aspartic protease</fullName>
    </submittedName>
</protein>
<evidence type="ECO:0000256" key="1">
    <source>
        <dbReference type="SAM" id="Phobius"/>
    </source>
</evidence>